<dbReference type="RefSeq" id="WP_011215942.1">
    <property type="nucleotide sequence ID" value="NZ_AP024961.1"/>
</dbReference>
<gene>
    <name evidence="1" type="primary">pieF</name>
    <name evidence="1" type="ORF">JBK99_08785</name>
</gene>
<evidence type="ECO:0000313" key="1">
    <source>
        <dbReference type="EMBL" id="HAU2396426.1"/>
    </source>
</evidence>
<organism evidence="1 2">
    <name type="scientific">Legionella pneumophila</name>
    <dbReference type="NCBI Taxonomy" id="446"/>
    <lineage>
        <taxon>Bacteria</taxon>
        <taxon>Pseudomonadati</taxon>
        <taxon>Pseudomonadota</taxon>
        <taxon>Gammaproteobacteria</taxon>
        <taxon>Legionellales</taxon>
        <taxon>Legionellaceae</taxon>
        <taxon>Legionella</taxon>
    </lineage>
</organism>
<dbReference type="Proteomes" id="UP000863577">
    <property type="component" value="Unassembled WGS sequence"/>
</dbReference>
<evidence type="ECO:0000313" key="2">
    <source>
        <dbReference type="Proteomes" id="UP000863577"/>
    </source>
</evidence>
<protein>
    <submittedName>
        <fullName evidence="1">Dot/Icm T4SS effector PieF</fullName>
    </submittedName>
</protein>
<reference evidence="1" key="1">
    <citation type="journal article" date="2018" name="Genome Biol.">
        <title>SKESA: strategic k-mer extension for scrupulous assemblies.</title>
        <authorList>
            <person name="Souvorov A."/>
            <person name="Agarwala R."/>
            <person name="Lipman D.J."/>
        </authorList>
    </citation>
    <scope>NUCLEOTIDE SEQUENCE</scope>
    <source>
        <strain evidence="1">CL18-200174</strain>
    </source>
</reference>
<comment type="caution">
    <text evidence="1">The sequence shown here is derived from an EMBL/GenBank/DDBJ whole genome shotgun (WGS) entry which is preliminary data.</text>
</comment>
<name>A0A378KJT3_LEGPN</name>
<dbReference type="AlphaFoldDB" id="A0A378KJT3"/>
<reference evidence="1" key="2">
    <citation type="submission" date="2019-09" db="EMBL/GenBank/DDBJ databases">
        <authorList>
            <consortium name="NCBI Pathogen Detection Project"/>
        </authorList>
    </citation>
    <scope>NUCLEOTIDE SEQUENCE</scope>
    <source>
        <strain evidence="1">CL18-200174</strain>
    </source>
</reference>
<dbReference type="EMBL" id="DACWOD010000006">
    <property type="protein sequence ID" value="HAU2396426.1"/>
    <property type="molecule type" value="Genomic_DNA"/>
</dbReference>
<sequence length="125" mass="13925">MKRLIICNGNKLTVCTQAISSGDIVEKYTPIFSLTKESDNELTLELSGIARGYYIIPSELSSSQEKAAHLITLLTRAEESQVTDMHKILNSFVSGKITSGSMFNFENDGSFKREPEEAYNLINKI</sequence>
<proteinExistence type="predicted"/>
<accession>A0A378KJT3</accession>